<dbReference type="OrthoDB" id="3638982at2759"/>
<feature type="signal peptide" evidence="1">
    <location>
        <begin position="1"/>
        <end position="28"/>
    </location>
</feature>
<proteinExistence type="predicted"/>
<organism evidence="2 3">
    <name type="scientific">Plectosphaerella plurivora</name>
    <dbReference type="NCBI Taxonomy" id="936078"/>
    <lineage>
        <taxon>Eukaryota</taxon>
        <taxon>Fungi</taxon>
        <taxon>Dikarya</taxon>
        <taxon>Ascomycota</taxon>
        <taxon>Pezizomycotina</taxon>
        <taxon>Sordariomycetes</taxon>
        <taxon>Hypocreomycetidae</taxon>
        <taxon>Glomerellales</taxon>
        <taxon>Plectosphaerellaceae</taxon>
        <taxon>Plectosphaerella</taxon>
    </lineage>
</organism>
<sequence>MHGFKSLVTLPAGSSLAVALVLPVSADAELVTRQNTNPDCAAAKKLASGIDANIKAQKQEQADVAAVKKIVSAENIDKAQFDQAKKTLVATVNSGIQIRENNQKITPNGNAAVAGLDKVATAQATELKQAKGLKGTAADMTTIAQLEKEFEGGIKQNQQNKKDALKGCQ</sequence>
<dbReference type="AlphaFoldDB" id="A0A9P8VKA5"/>
<accession>A0A9P8VKA5</accession>
<dbReference type="Proteomes" id="UP000770015">
    <property type="component" value="Unassembled WGS sequence"/>
</dbReference>
<evidence type="ECO:0000256" key="1">
    <source>
        <dbReference type="SAM" id="SignalP"/>
    </source>
</evidence>
<comment type="caution">
    <text evidence="2">The sequence shown here is derived from an EMBL/GenBank/DDBJ whole genome shotgun (WGS) entry which is preliminary data.</text>
</comment>
<gene>
    <name evidence="2" type="ORF">F5X68DRAFT_186954</name>
</gene>
<keyword evidence="1" id="KW-0732">Signal</keyword>
<keyword evidence="3" id="KW-1185">Reference proteome</keyword>
<protein>
    <submittedName>
        <fullName evidence="2">Uncharacterized protein</fullName>
    </submittedName>
</protein>
<reference evidence="2" key="1">
    <citation type="journal article" date="2021" name="Nat. Commun.">
        <title>Genetic determinants of endophytism in the Arabidopsis root mycobiome.</title>
        <authorList>
            <person name="Mesny F."/>
            <person name="Miyauchi S."/>
            <person name="Thiergart T."/>
            <person name="Pickel B."/>
            <person name="Atanasova L."/>
            <person name="Karlsson M."/>
            <person name="Huettel B."/>
            <person name="Barry K.W."/>
            <person name="Haridas S."/>
            <person name="Chen C."/>
            <person name="Bauer D."/>
            <person name="Andreopoulos W."/>
            <person name="Pangilinan J."/>
            <person name="LaButti K."/>
            <person name="Riley R."/>
            <person name="Lipzen A."/>
            <person name="Clum A."/>
            <person name="Drula E."/>
            <person name="Henrissat B."/>
            <person name="Kohler A."/>
            <person name="Grigoriev I.V."/>
            <person name="Martin F.M."/>
            <person name="Hacquard S."/>
        </authorList>
    </citation>
    <scope>NUCLEOTIDE SEQUENCE</scope>
    <source>
        <strain evidence="2">MPI-SDFR-AT-0117</strain>
    </source>
</reference>
<evidence type="ECO:0000313" key="2">
    <source>
        <dbReference type="EMBL" id="KAH6695500.1"/>
    </source>
</evidence>
<evidence type="ECO:0000313" key="3">
    <source>
        <dbReference type="Proteomes" id="UP000770015"/>
    </source>
</evidence>
<dbReference type="EMBL" id="JAGSXJ010000002">
    <property type="protein sequence ID" value="KAH6695500.1"/>
    <property type="molecule type" value="Genomic_DNA"/>
</dbReference>
<feature type="chain" id="PRO_5040278352" evidence="1">
    <location>
        <begin position="29"/>
        <end position="169"/>
    </location>
</feature>
<name>A0A9P8VKA5_9PEZI</name>